<accession>A0A7M1XHY5</accession>
<dbReference type="EMBL" id="CP031517">
    <property type="protein sequence ID" value="QOS39094.1"/>
    <property type="molecule type" value="Genomic_DNA"/>
</dbReference>
<dbReference type="AlphaFoldDB" id="A0A7M1XHY5"/>
<dbReference type="KEGG" id="trc:DYE49_00940"/>
<evidence type="ECO:0000313" key="2">
    <source>
        <dbReference type="Proteomes" id="UP000593591"/>
    </source>
</evidence>
<reference evidence="1 2" key="1">
    <citation type="submission" date="2018-08" db="EMBL/GenBank/DDBJ databases">
        <title>The first complete genome of Treponema rectale (CHPAT), a commensal spirochete of the bovine rectum.</title>
        <authorList>
            <person name="Staton G.J."/>
            <person name="Clegg S.R."/>
            <person name="Carter S.D."/>
            <person name="Radford A.D."/>
            <person name="Darby A."/>
            <person name="Hall N."/>
            <person name="Birtles R.J."/>
            <person name="Evans N.J."/>
        </authorList>
    </citation>
    <scope>NUCLEOTIDE SEQUENCE [LARGE SCALE GENOMIC DNA]</scope>
    <source>
        <strain evidence="1 2">CHPA</strain>
    </source>
</reference>
<evidence type="ECO:0000313" key="1">
    <source>
        <dbReference type="EMBL" id="QOS39094.1"/>
    </source>
</evidence>
<dbReference type="Proteomes" id="UP000593591">
    <property type="component" value="Chromosome"/>
</dbReference>
<gene>
    <name evidence="1" type="ORF">DYE49_00940</name>
</gene>
<organism evidence="1 2">
    <name type="scientific">Treponema rectale</name>
    <dbReference type="NCBI Taxonomy" id="744512"/>
    <lineage>
        <taxon>Bacteria</taxon>
        <taxon>Pseudomonadati</taxon>
        <taxon>Spirochaetota</taxon>
        <taxon>Spirochaetia</taxon>
        <taxon>Spirochaetales</taxon>
        <taxon>Treponemataceae</taxon>
        <taxon>Treponema</taxon>
    </lineage>
</organism>
<protein>
    <submittedName>
        <fullName evidence="1">Uncharacterized protein</fullName>
    </submittedName>
</protein>
<proteinExistence type="predicted"/>
<name>A0A7M1XHY5_9SPIR</name>
<sequence>MVFEADQDVGIIFDNQIAKRNANVDEFDIERIYRAAIELTKNSKIEKNLSDTDKKHALSQLVDFCIGEWNFHKQYEPENSTKIDYNDMGAKAARKYLSHRENEIRNETTSDNSYPYYDPLIATLTAASMVFEKINRPMTKFDPGYSLMNDLFETLFRKIQGAAKMLELGLYPDAFVSWRTIHESECIIQLLISGGDRTRESYVNHIAYNNYFRNPLGIYTTEQLDAAFAVIKSEMKSHGLKSKDMKKFIEYGWLYDHPDWNDEDKTAKLNFRDGVERVAKHTEYAKIYELSSEITHSSAVFFYANDESCKDIAFHMIYQSCERIFWMYHDYMINYFRVNPNDDKLVKEAISDVSLISRKIYSEDDFLEEETINHKEENPL</sequence>
<dbReference type="Pfam" id="PF18928">
    <property type="entry name" value="DUF5677"/>
    <property type="match status" value="1"/>
</dbReference>
<dbReference type="InterPro" id="IPR043733">
    <property type="entry name" value="DUF5677"/>
</dbReference>